<reference evidence="1 2" key="1">
    <citation type="submission" date="2018-06" db="EMBL/GenBank/DDBJ databases">
        <title>A transcriptomic atlas of mushroom development highlights an independent origin of complex multicellularity.</title>
        <authorList>
            <consortium name="DOE Joint Genome Institute"/>
            <person name="Krizsan K."/>
            <person name="Almasi E."/>
            <person name="Merenyi Z."/>
            <person name="Sahu N."/>
            <person name="Viragh M."/>
            <person name="Koszo T."/>
            <person name="Mondo S."/>
            <person name="Kiss B."/>
            <person name="Balint B."/>
            <person name="Kues U."/>
            <person name="Barry K."/>
            <person name="Hegedus J.C."/>
            <person name="Henrissat B."/>
            <person name="Johnson J."/>
            <person name="Lipzen A."/>
            <person name="Ohm R."/>
            <person name="Nagy I."/>
            <person name="Pangilinan J."/>
            <person name="Yan J."/>
            <person name="Xiong Y."/>
            <person name="Grigoriev I.V."/>
            <person name="Hibbett D.S."/>
            <person name="Nagy L.G."/>
        </authorList>
    </citation>
    <scope>NUCLEOTIDE SEQUENCE [LARGE SCALE GENOMIC DNA]</scope>
    <source>
        <strain evidence="1 2">SZMC22713</strain>
    </source>
</reference>
<evidence type="ECO:0000313" key="1">
    <source>
        <dbReference type="EMBL" id="TDL19188.1"/>
    </source>
</evidence>
<dbReference type="VEuPathDB" id="FungiDB:BD410DRAFT_792435"/>
<protein>
    <submittedName>
        <fullName evidence="1">Uncharacterized protein</fullName>
    </submittedName>
</protein>
<dbReference type="Proteomes" id="UP000294933">
    <property type="component" value="Unassembled WGS sequence"/>
</dbReference>
<evidence type="ECO:0000313" key="2">
    <source>
        <dbReference type="Proteomes" id="UP000294933"/>
    </source>
</evidence>
<gene>
    <name evidence="1" type="ORF">BD410DRAFT_792435</name>
</gene>
<accession>A0A4Y7PVY1</accession>
<sequence>MERSWTLVGSHPSLQSIVVVVHSFRLRATPVITLCNHFRPLTDAYFPKLRRVGFIGLDPYEPFDTKIRTLLDGFLDPWHASGIEVKYIGQ</sequence>
<name>A0A4Y7PVY1_9AGAM</name>
<proteinExistence type="predicted"/>
<dbReference type="EMBL" id="ML170199">
    <property type="protein sequence ID" value="TDL19188.1"/>
    <property type="molecule type" value="Genomic_DNA"/>
</dbReference>
<dbReference type="AlphaFoldDB" id="A0A4Y7PVY1"/>
<organism evidence="1 2">
    <name type="scientific">Rickenella mellea</name>
    <dbReference type="NCBI Taxonomy" id="50990"/>
    <lineage>
        <taxon>Eukaryota</taxon>
        <taxon>Fungi</taxon>
        <taxon>Dikarya</taxon>
        <taxon>Basidiomycota</taxon>
        <taxon>Agaricomycotina</taxon>
        <taxon>Agaricomycetes</taxon>
        <taxon>Hymenochaetales</taxon>
        <taxon>Rickenellaceae</taxon>
        <taxon>Rickenella</taxon>
    </lineage>
</organism>
<keyword evidence="2" id="KW-1185">Reference proteome</keyword>